<dbReference type="SUPFAM" id="SSF55874">
    <property type="entry name" value="ATPase domain of HSP90 chaperone/DNA topoisomerase II/histidine kinase"/>
    <property type="match status" value="1"/>
</dbReference>
<dbReference type="InterPro" id="IPR003661">
    <property type="entry name" value="HisK_dim/P_dom"/>
</dbReference>
<dbReference type="PANTHER" id="PTHR43711">
    <property type="entry name" value="TWO-COMPONENT HISTIDINE KINASE"/>
    <property type="match status" value="1"/>
</dbReference>
<dbReference type="FunFam" id="3.30.565.10:FF:000006">
    <property type="entry name" value="Sensor histidine kinase WalK"/>
    <property type="match status" value="1"/>
</dbReference>
<evidence type="ECO:0000256" key="1">
    <source>
        <dbReference type="ARBA" id="ARBA00000085"/>
    </source>
</evidence>
<accession>I1YEA9</accession>
<dbReference type="Gene3D" id="1.10.287.130">
    <property type="match status" value="1"/>
</dbReference>
<dbReference type="HOGENOM" id="CLU_000445_89_2_6"/>
<dbReference type="Pfam" id="PF00512">
    <property type="entry name" value="HisKA"/>
    <property type="match status" value="1"/>
</dbReference>
<evidence type="ECO:0000256" key="3">
    <source>
        <dbReference type="ARBA" id="ARBA00022553"/>
    </source>
</evidence>
<name>I1YEA9_METFJ</name>
<dbReference type="InterPro" id="IPR004358">
    <property type="entry name" value="Sig_transdc_His_kin-like_C"/>
</dbReference>
<comment type="catalytic activity">
    <reaction evidence="1">
        <text>ATP + protein L-histidine = ADP + protein N-phospho-L-histidine.</text>
        <dbReference type="EC" id="2.7.13.3"/>
    </reaction>
</comment>
<evidence type="ECO:0000256" key="5">
    <source>
        <dbReference type="ARBA" id="ARBA00022777"/>
    </source>
</evidence>
<dbReference type="SMART" id="SM00388">
    <property type="entry name" value="HisKA"/>
    <property type="match status" value="1"/>
</dbReference>
<evidence type="ECO:0000313" key="10">
    <source>
        <dbReference type="Proteomes" id="UP000009145"/>
    </source>
</evidence>
<keyword evidence="5" id="KW-0418">Kinase</keyword>
<dbReference type="PANTHER" id="PTHR43711:SF26">
    <property type="entry name" value="SENSOR HISTIDINE KINASE RCSC"/>
    <property type="match status" value="1"/>
</dbReference>
<dbReference type="PROSITE" id="PS50109">
    <property type="entry name" value="HIS_KIN"/>
    <property type="match status" value="1"/>
</dbReference>
<dbReference type="EC" id="2.7.13.3" evidence="2"/>
<dbReference type="FunFam" id="1.10.287.130:FF:000001">
    <property type="entry name" value="Two-component sensor histidine kinase"/>
    <property type="match status" value="1"/>
</dbReference>
<keyword evidence="10" id="KW-1185">Reference proteome</keyword>
<dbReference type="InterPro" id="IPR005467">
    <property type="entry name" value="His_kinase_dom"/>
</dbReference>
<dbReference type="eggNOG" id="COG5002">
    <property type="taxonomic scope" value="Bacteria"/>
</dbReference>
<dbReference type="AlphaFoldDB" id="I1YEA9"/>
<keyword evidence="3" id="KW-0597">Phosphoprotein</keyword>
<dbReference type="PRINTS" id="PR00344">
    <property type="entry name" value="BCTRLSENSOR"/>
</dbReference>
<dbReference type="GO" id="GO:0005886">
    <property type="term" value="C:plasma membrane"/>
    <property type="evidence" value="ECO:0007669"/>
    <property type="project" value="UniProtKB-ARBA"/>
</dbReference>
<evidence type="ECO:0000256" key="7">
    <source>
        <dbReference type="ARBA" id="ARBA00023136"/>
    </source>
</evidence>
<evidence type="ECO:0000256" key="6">
    <source>
        <dbReference type="ARBA" id="ARBA00023012"/>
    </source>
</evidence>
<reference evidence="9 10" key="1">
    <citation type="journal article" date="2012" name="J. Bacteriol.">
        <title>Complete genome sequences of Methylophaga sp. strain JAM1 and Methylophaga sp. strain JAM7.</title>
        <authorList>
            <person name="Villeneuve C."/>
            <person name="Martineau C."/>
            <person name="Mauffrey F."/>
            <person name="Villemur R."/>
        </authorList>
    </citation>
    <scope>NUCLEOTIDE SEQUENCE [LARGE SCALE GENOMIC DNA]</scope>
    <source>
        <strain evidence="9 10">JAM7</strain>
    </source>
</reference>
<dbReference type="SUPFAM" id="SSF47384">
    <property type="entry name" value="Homodimeric domain of signal transducing histidine kinase"/>
    <property type="match status" value="1"/>
</dbReference>
<keyword evidence="4" id="KW-0808">Transferase</keyword>
<keyword evidence="6" id="KW-0902">Two-component regulatory system</keyword>
<dbReference type="Pfam" id="PF02518">
    <property type="entry name" value="HATPase_c"/>
    <property type="match status" value="1"/>
</dbReference>
<sequence length="378" mass="42185">MNPRSSAASSISLVEESFSEKFSAILTDDNHNSSGFLDLLPDAVAYFNKDGVITVTNQLFDQFVAAYNFQAPRPFTRHIFEKFLNEIALAGSQLNIDRTPPDNNISEPLKCIVLLANPQPMVIEKTVQYAHNDNIAGLIHLRDITRSYHLEKTKTQFLCTTAHELRAPLAVIYGYAELMANYQFEPDDEQNMVSVVYQETARMLKILNDLLDLAKIEAQHPSELELEKHLLSDLINNVLEVQSLALENHVISVDAQEELAIYCDKTKIQQLLINLLTNAAKYSEAGSNIAIQVSTERRQEQSGIRLEIADQGIGISPENLTRIFDHFFRADASRSVSGSGLGMSIVKEIVKLHKGTIDIHSQINQGTQVIVWLPAGTP</sequence>
<keyword evidence="7" id="KW-0472">Membrane</keyword>
<feature type="domain" description="Histidine kinase" evidence="8">
    <location>
        <begin position="160"/>
        <end position="377"/>
    </location>
</feature>
<evidence type="ECO:0000313" key="9">
    <source>
        <dbReference type="EMBL" id="AFJ01252.1"/>
    </source>
</evidence>
<dbReference type="OrthoDB" id="9813151at2"/>
<dbReference type="InterPro" id="IPR036890">
    <property type="entry name" value="HATPase_C_sf"/>
</dbReference>
<dbReference type="SMART" id="SM00387">
    <property type="entry name" value="HATPase_c"/>
    <property type="match status" value="1"/>
</dbReference>
<gene>
    <name evidence="9" type="ordered locus">Q7C_68</name>
</gene>
<dbReference type="EMBL" id="CP003380">
    <property type="protein sequence ID" value="AFJ01252.1"/>
    <property type="molecule type" value="Genomic_DNA"/>
</dbReference>
<protein>
    <recommendedName>
        <fullName evidence="2">histidine kinase</fullName>
        <ecNumber evidence="2">2.7.13.3</ecNumber>
    </recommendedName>
</protein>
<evidence type="ECO:0000256" key="4">
    <source>
        <dbReference type="ARBA" id="ARBA00022679"/>
    </source>
</evidence>
<dbReference type="RefSeq" id="WP_014702705.1">
    <property type="nucleotide sequence ID" value="NC_017856.1"/>
</dbReference>
<evidence type="ECO:0000256" key="2">
    <source>
        <dbReference type="ARBA" id="ARBA00012438"/>
    </source>
</evidence>
<dbReference type="CDD" id="cd00082">
    <property type="entry name" value="HisKA"/>
    <property type="match status" value="1"/>
</dbReference>
<organism evidence="9 10">
    <name type="scientific">Methylophaga frappieri (strain ATCC BAA-2434 / DSM 25690 / JAM7)</name>
    <dbReference type="NCBI Taxonomy" id="754477"/>
    <lineage>
        <taxon>Bacteria</taxon>
        <taxon>Pseudomonadati</taxon>
        <taxon>Pseudomonadota</taxon>
        <taxon>Gammaproteobacteria</taxon>
        <taxon>Thiotrichales</taxon>
        <taxon>Piscirickettsiaceae</taxon>
        <taxon>Methylophaga</taxon>
    </lineage>
</organism>
<dbReference type="Proteomes" id="UP000009145">
    <property type="component" value="Chromosome"/>
</dbReference>
<dbReference type="STRING" id="754477.Q7C_68"/>
<proteinExistence type="predicted"/>
<dbReference type="GO" id="GO:0000155">
    <property type="term" value="F:phosphorelay sensor kinase activity"/>
    <property type="evidence" value="ECO:0007669"/>
    <property type="project" value="InterPro"/>
</dbReference>
<dbReference type="Gene3D" id="3.30.565.10">
    <property type="entry name" value="Histidine kinase-like ATPase, C-terminal domain"/>
    <property type="match status" value="1"/>
</dbReference>
<evidence type="ECO:0000259" key="8">
    <source>
        <dbReference type="PROSITE" id="PS50109"/>
    </source>
</evidence>
<dbReference type="InterPro" id="IPR036097">
    <property type="entry name" value="HisK_dim/P_sf"/>
</dbReference>
<dbReference type="KEGG" id="mec:Q7C_68"/>
<dbReference type="InterPro" id="IPR050736">
    <property type="entry name" value="Sensor_HK_Regulatory"/>
</dbReference>
<dbReference type="PATRIC" id="fig|754477.3.peg.68"/>
<dbReference type="InterPro" id="IPR003594">
    <property type="entry name" value="HATPase_dom"/>
</dbReference>